<dbReference type="GO" id="GO:0016491">
    <property type="term" value="F:oxidoreductase activity"/>
    <property type="evidence" value="ECO:0007669"/>
    <property type="project" value="UniProtKB-KW"/>
</dbReference>
<dbReference type="STRING" id="84724.SAMN04488564_102157"/>
<dbReference type="SUPFAM" id="SSF51735">
    <property type="entry name" value="NAD(P)-binding Rossmann-fold domains"/>
    <property type="match status" value="1"/>
</dbReference>
<dbReference type="Gene3D" id="3.40.50.720">
    <property type="entry name" value="NAD(P)-binding Rossmann-like Domain"/>
    <property type="match status" value="1"/>
</dbReference>
<dbReference type="SMART" id="SM00822">
    <property type="entry name" value="PKS_KR"/>
    <property type="match status" value="1"/>
</dbReference>
<organism evidence="5 6">
    <name type="scientific">Lentzea waywayandensis</name>
    <dbReference type="NCBI Taxonomy" id="84724"/>
    <lineage>
        <taxon>Bacteria</taxon>
        <taxon>Bacillati</taxon>
        <taxon>Actinomycetota</taxon>
        <taxon>Actinomycetes</taxon>
        <taxon>Pseudonocardiales</taxon>
        <taxon>Pseudonocardiaceae</taxon>
        <taxon>Lentzea</taxon>
    </lineage>
</organism>
<dbReference type="InterPro" id="IPR057326">
    <property type="entry name" value="KR_dom"/>
</dbReference>
<evidence type="ECO:0000313" key="6">
    <source>
        <dbReference type="Proteomes" id="UP000198583"/>
    </source>
</evidence>
<sequence>MKLTESTTLVTGATRGIGRELTRQLVACGAQVVAVGRDHDSLAALAAEHGDRVHPWPVDLAEPAAVDAFIHDVTNRHPTLSVVINNAGVQTLTDFLVDDPQALRPALRREIALNFDAVVALSTGLLPHLCRQPSAAIVTVTSGLALAPKRSAPVYCATKAAVRTFSRALRYQCEASAPHVRVIDAVMPLVDTDMTRGRGRGKISSSDAAAAMIGGISRDSTEIHIGKVRLLHALMRISPGLAYRILRDS</sequence>
<dbReference type="Proteomes" id="UP000198583">
    <property type="component" value="Unassembled WGS sequence"/>
</dbReference>
<dbReference type="Pfam" id="PF00106">
    <property type="entry name" value="adh_short"/>
    <property type="match status" value="1"/>
</dbReference>
<protein>
    <submittedName>
        <fullName evidence="5">Uncharacterized oxidoreductase</fullName>
    </submittedName>
</protein>
<comment type="similarity">
    <text evidence="1 3">Belongs to the short-chain dehydrogenases/reductases (SDR) family.</text>
</comment>
<dbReference type="PANTHER" id="PTHR44196">
    <property type="entry name" value="DEHYDROGENASE/REDUCTASE SDR FAMILY MEMBER 7B"/>
    <property type="match status" value="1"/>
</dbReference>
<dbReference type="PRINTS" id="PR00081">
    <property type="entry name" value="GDHRDH"/>
</dbReference>
<dbReference type="InterPro" id="IPR002347">
    <property type="entry name" value="SDR_fam"/>
</dbReference>
<dbReference type="RefSeq" id="WP_093588747.1">
    <property type="nucleotide sequence ID" value="NZ_FOYL01000002.1"/>
</dbReference>
<gene>
    <name evidence="5" type="ORF">SAMN04488564_102157</name>
</gene>
<feature type="domain" description="Ketoreductase" evidence="4">
    <location>
        <begin position="6"/>
        <end position="198"/>
    </location>
</feature>
<dbReference type="GO" id="GO:0016020">
    <property type="term" value="C:membrane"/>
    <property type="evidence" value="ECO:0007669"/>
    <property type="project" value="TreeGrafter"/>
</dbReference>
<dbReference type="OrthoDB" id="3212478at2"/>
<evidence type="ECO:0000256" key="2">
    <source>
        <dbReference type="ARBA" id="ARBA00023002"/>
    </source>
</evidence>
<reference evidence="6" key="1">
    <citation type="submission" date="2016-10" db="EMBL/GenBank/DDBJ databases">
        <authorList>
            <person name="Varghese N."/>
            <person name="Submissions S."/>
        </authorList>
    </citation>
    <scope>NUCLEOTIDE SEQUENCE [LARGE SCALE GENOMIC DNA]</scope>
    <source>
        <strain evidence="6">DSM 44232</strain>
    </source>
</reference>
<dbReference type="InterPro" id="IPR036291">
    <property type="entry name" value="NAD(P)-bd_dom_sf"/>
</dbReference>
<dbReference type="PRINTS" id="PR00080">
    <property type="entry name" value="SDRFAMILY"/>
</dbReference>
<proteinExistence type="inferred from homology"/>
<dbReference type="PANTHER" id="PTHR44196:SF1">
    <property type="entry name" value="DEHYDROGENASE_REDUCTASE SDR FAMILY MEMBER 7B"/>
    <property type="match status" value="1"/>
</dbReference>
<keyword evidence="6" id="KW-1185">Reference proteome</keyword>
<evidence type="ECO:0000256" key="3">
    <source>
        <dbReference type="RuleBase" id="RU000363"/>
    </source>
</evidence>
<dbReference type="InterPro" id="IPR020904">
    <property type="entry name" value="Sc_DH/Rdtase_CS"/>
</dbReference>
<name>A0A1I6DB68_9PSEU</name>
<evidence type="ECO:0000259" key="4">
    <source>
        <dbReference type="SMART" id="SM00822"/>
    </source>
</evidence>
<keyword evidence="2" id="KW-0560">Oxidoreductase</keyword>
<dbReference type="EMBL" id="FOYL01000002">
    <property type="protein sequence ID" value="SFR02679.1"/>
    <property type="molecule type" value="Genomic_DNA"/>
</dbReference>
<dbReference type="PROSITE" id="PS00061">
    <property type="entry name" value="ADH_SHORT"/>
    <property type="match status" value="1"/>
</dbReference>
<evidence type="ECO:0000313" key="5">
    <source>
        <dbReference type="EMBL" id="SFR02679.1"/>
    </source>
</evidence>
<evidence type="ECO:0000256" key="1">
    <source>
        <dbReference type="ARBA" id="ARBA00006484"/>
    </source>
</evidence>
<accession>A0A1I6DB68</accession>
<dbReference type="AlphaFoldDB" id="A0A1I6DB68"/>